<gene>
    <name evidence="4" type="primary">LOC109001784</name>
</gene>
<dbReference type="GeneID" id="109001784"/>
<feature type="compositionally biased region" description="Low complexity" evidence="1">
    <location>
        <begin position="200"/>
        <end position="214"/>
    </location>
</feature>
<feature type="compositionally biased region" description="Low complexity" evidence="1">
    <location>
        <begin position="640"/>
        <end position="649"/>
    </location>
</feature>
<dbReference type="SMART" id="SM00510">
    <property type="entry name" value="TFS2M"/>
    <property type="match status" value="1"/>
</dbReference>
<organism evidence="3 4">
    <name type="scientific">Juglans regia</name>
    <name type="common">English walnut</name>
    <dbReference type="NCBI Taxonomy" id="51240"/>
    <lineage>
        <taxon>Eukaryota</taxon>
        <taxon>Viridiplantae</taxon>
        <taxon>Streptophyta</taxon>
        <taxon>Embryophyta</taxon>
        <taxon>Tracheophyta</taxon>
        <taxon>Spermatophyta</taxon>
        <taxon>Magnoliopsida</taxon>
        <taxon>eudicotyledons</taxon>
        <taxon>Gunneridae</taxon>
        <taxon>Pentapetalae</taxon>
        <taxon>rosids</taxon>
        <taxon>fabids</taxon>
        <taxon>Fagales</taxon>
        <taxon>Juglandaceae</taxon>
        <taxon>Juglans</taxon>
    </lineage>
</organism>
<feature type="region of interest" description="Disordered" evidence="1">
    <location>
        <begin position="271"/>
        <end position="332"/>
    </location>
</feature>
<dbReference type="Pfam" id="PF07500">
    <property type="entry name" value="TFIIS_M"/>
    <property type="match status" value="1"/>
</dbReference>
<feature type="region of interest" description="Disordered" evidence="1">
    <location>
        <begin position="1079"/>
        <end position="1098"/>
    </location>
</feature>
<dbReference type="Pfam" id="PF07744">
    <property type="entry name" value="SPOC"/>
    <property type="match status" value="1"/>
</dbReference>
<evidence type="ECO:0000259" key="2">
    <source>
        <dbReference type="PROSITE" id="PS51321"/>
    </source>
</evidence>
<keyword evidence="3" id="KW-1185">Reference proteome</keyword>
<dbReference type="SUPFAM" id="SSF46942">
    <property type="entry name" value="Elongation factor TFIIS domain 2"/>
    <property type="match status" value="1"/>
</dbReference>
<dbReference type="InterPro" id="IPR012921">
    <property type="entry name" value="SPOC_C"/>
</dbReference>
<feature type="region of interest" description="Disordered" evidence="1">
    <location>
        <begin position="900"/>
        <end position="974"/>
    </location>
</feature>
<name>A0A6P9F293_JUGRE</name>
<dbReference type="FunCoup" id="A0A6P9F293">
    <property type="interactions" value="2626"/>
</dbReference>
<feature type="compositionally biased region" description="Basic and acidic residues" evidence="1">
    <location>
        <begin position="548"/>
        <end position="557"/>
    </location>
</feature>
<feature type="compositionally biased region" description="Low complexity" evidence="1">
    <location>
        <begin position="1054"/>
        <end position="1064"/>
    </location>
</feature>
<dbReference type="GO" id="GO:0005634">
    <property type="term" value="C:nucleus"/>
    <property type="evidence" value="ECO:0000318"/>
    <property type="project" value="GO_Central"/>
</dbReference>
<dbReference type="RefSeq" id="XP_035548882.1">
    <property type="nucleotide sequence ID" value="XM_035692989.1"/>
</dbReference>
<feature type="compositionally biased region" description="Basic and acidic residues" evidence="1">
    <location>
        <begin position="650"/>
        <end position="662"/>
    </location>
</feature>
<feature type="compositionally biased region" description="Low complexity" evidence="1">
    <location>
        <begin position="913"/>
        <end position="928"/>
    </location>
</feature>
<feature type="domain" description="TFIIS central" evidence="2">
    <location>
        <begin position="387"/>
        <end position="498"/>
    </location>
</feature>
<feature type="compositionally biased region" description="Polar residues" evidence="1">
    <location>
        <begin position="1128"/>
        <end position="1139"/>
    </location>
</feature>
<feature type="compositionally biased region" description="Basic and acidic residues" evidence="1">
    <location>
        <begin position="670"/>
        <end position="694"/>
    </location>
</feature>
<evidence type="ECO:0000256" key="1">
    <source>
        <dbReference type="SAM" id="MobiDB-lite"/>
    </source>
</evidence>
<dbReference type="KEGG" id="jre:109001784"/>
<dbReference type="GO" id="GO:0006357">
    <property type="term" value="P:regulation of transcription by RNA polymerase II"/>
    <property type="evidence" value="ECO:0000318"/>
    <property type="project" value="GO_Central"/>
</dbReference>
<proteinExistence type="predicted"/>
<feature type="region of interest" description="Disordered" evidence="1">
    <location>
        <begin position="1128"/>
        <end position="1167"/>
    </location>
</feature>
<feature type="compositionally biased region" description="Polar residues" evidence="1">
    <location>
        <begin position="302"/>
        <end position="312"/>
    </location>
</feature>
<accession>A0A6P9F293</accession>
<dbReference type="PROSITE" id="PS51321">
    <property type="entry name" value="TFIIS_CENTRAL"/>
    <property type="match status" value="1"/>
</dbReference>
<feature type="region of interest" description="Disordered" evidence="1">
    <location>
        <begin position="1043"/>
        <end position="1064"/>
    </location>
</feature>
<feature type="region of interest" description="Disordered" evidence="1">
    <location>
        <begin position="530"/>
        <end position="580"/>
    </location>
</feature>
<protein>
    <submittedName>
        <fullName evidence="4">Death-inducer obliterator 1-like isoform X1</fullName>
    </submittedName>
</protein>
<dbReference type="AlphaFoldDB" id="A0A6P9F293"/>
<dbReference type="InterPro" id="IPR003618">
    <property type="entry name" value="TFIIS_cen_dom"/>
</dbReference>
<dbReference type="OrthoDB" id="1884872at2759"/>
<dbReference type="Gene3D" id="1.10.472.30">
    <property type="entry name" value="Transcription elongation factor S-II, central domain"/>
    <property type="match status" value="1"/>
</dbReference>
<feature type="region of interest" description="Disordered" evidence="1">
    <location>
        <begin position="200"/>
        <end position="238"/>
    </location>
</feature>
<dbReference type="InParanoid" id="A0A6P9F293"/>
<dbReference type="CDD" id="cd21538">
    <property type="entry name" value="SPOC_TFIIS"/>
    <property type="match status" value="1"/>
</dbReference>
<evidence type="ECO:0000313" key="3">
    <source>
        <dbReference type="Proteomes" id="UP000235220"/>
    </source>
</evidence>
<dbReference type="PANTHER" id="PTHR11477">
    <property type="entry name" value="TRANSCRIPTION FACTOR S-II ZINC FINGER DOMAIN-CONTAINING PROTEIN"/>
    <property type="match status" value="1"/>
</dbReference>
<feature type="region of interest" description="Disordered" evidence="1">
    <location>
        <begin position="614"/>
        <end position="743"/>
    </location>
</feature>
<dbReference type="Proteomes" id="UP000235220">
    <property type="component" value="Chromosome 8"/>
</dbReference>
<feature type="compositionally biased region" description="Polar residues" evidence="1">
    <location>
        <begin position="704"/>
        <end position="716"/>
    </location>
</feature>
<evidence type="ECO:0000313" key="4">
    <source>
        <dbReference type="RefSeq" id="XP_035548882.1"/>
    </source>
</evidence>
<sequence length="1167" mass="127695">MKFDGNLSLACLRNRFIISNNPVCQQLSTPRMQMGQLEPILNKVDSSVQEMQMGLMGSVSSVPAAHPHSLSNKPVGLMDPFSSNPGFPRFSMSNVQTFGGESKANSLGFQQFKPNGQIGLMETMPNNAGFHQLSASIKRKAPVESVYNNTALQQLSLPNKRIAQLQHRPWLQQVSGPNKKSVQMLYMSATPGSQTQIKKVVSSKSGSQRSSIPKNQMAAVQPSPKVQTESSESVRSKMRESLAGALTLVSQQKAKSSSPEKDFQSDIASASGQIEKTSHPAESLSDATDGPDGVSIEPKATLPSQRNKNGGSESVGILASENTGDSTRALKSDGQEFRSSYVLPDEDVSFSNDFFVRDELLQGNGLSWVLESDMQVAEKREIHTAEEQNLEHDELGRVPNEEAIQTPQIVAFKIEVELFKLFGGVNKKYKEKGRSLLFNLKDRNNPELRERVMSGDIPPERLCSMTAEELASKELSQWRIAKAEELAQMVVLPDAEVDIRRLVRKTHKGEFQVELEQDDGVPMDVSVGASSLTRRESNSKEMGVPYPSKHDGTKDEGYASGEKSNLDDRDTSYTLTIPSSEGTDLMQGLMVDDMKDADFLPPIVSLDEFMESLDSEPPFENLPVGAGKKTPIPDKDESEPSSASKSSEPTPKEEMATDEPAKPDVTYSKTDADQKCNEDDGGVKSSDGHDDMKPSDCQTDMKYNESNTSADVNSSVSHDDVKSSESYSDCRPGDNSAKSEIVPPAGVSTGAHVWEGSLQLSTSAVASVVGIFKSGERISAKEWPSSLEIKGRVRLDAFEKFLQELPLSRSRAVMVMHFVIGKGSLESEQASLLEVADSYVSDERVGFAEPAPGVELYFCPPHKTTLEILPTEHVESLNKIDNGLIGVIVWRKAQLTSRISINSSPHQKHKKQNVTSSSTRQQQQTNMNASFTPKSNPPRGLTPTNFKPSPDDEDDDVPPGFGPRDEDDLPEFNFSGRLVPSSQHNFVKTRGLGPAPIPSLSQTPSRPVDQIRELIHKYGQPQAVGSSGNWQDDKRFGVAVQPWNDDDDDIPEWQPQAPRRQLQPQQSIYSFQQPMLRPHLGNQPPLGSTPHQPSHESMVAMQSLQPSMNVTQVPQGTWWVPAVQGSGQQPSNLASQPNVGQFYGVPGRGVGQPGVAWRQNAPQNGGV</sequence>
<dbReference type="PANTHER" id="PTHR11477:SF20">
    <property type="entry name" value="SPOC DOMAIN _ TRANSCRIPTION ELONGATION FACTOR S-II PROTEIN"/>
    <property type="match status" value="1"/>
</dbReference>
<dbReference type="InterPro" id="IPR036575">
    <property type="entry name" value="TFIIS_cen_dom_sf"/>
</dbReference>
<reference evidence="4" key="1">
    <citation type="submission" date="2025-08" db="UniProtKB">
        <authorList>
            <consortium name="RefSeq"/>
        </authorList>
    </citation>
    <scope>IDENTIFICATION</scope>
    <source>
        <tissue evidence="4">Leaves</tissue>
    </source>
</reference>
<dbReference type="GO" id="GO:0006351">
    <property type="term" value="P:DNA-templated transcription"/>
    <property type="evidence" value="ECO:0007669"/>
    <property type="project" value="InterPro"/>
</dbReference>